<name>A0ABU2CLX0_9MICO</name>
<feature type="domain" description="GGDEF" evidence="2">
    <location>
        <begin position="276"/>
        <end position="414"/>
    </location>
</feature>
<dbReference type="PANTHER" id="PTHR45138">
    <property type="entry name" value="REGULATORY COMPONENTS OF SENSORY TRANSDUCTION SYSTEM"/>
    <property type="match status" value="1"/>
</dbReference>
<organism evidence="3 4">
    <name type="scientific">Promicromonospora iranensis</name>
    <dbReference type="NCBI Taxonomy" id="1105144"/>
    <lineage>
        <taxon>Bacteria</taxon>
        <taxon>Bacillati</taxon>
        <taxon>Actinomycetota</taxon>
        <taxon>Actinomycetes</taxon>
        <taxon>Micrococcales</taxon>
        <taxon>Promicromonosporaceae</taxon>
        <taxon>Promicromonospora</taxon>
    </lineage>
</organism>
<sequence>MRWLPAHWSLWSAPAVVIGYVLAVDALALAVTGISSAGLDATSDDWIRLAVLIVASAIHVEAGRDIERLRRKVAEGTTSVNLQSVWTFAAVLILPLSLAIAVSAFTSLHSWARRRRSMPHRVVFSASTLILASAVAAMCLHTINPGSHPGYTGGLIGLVAVVGAAVAYWFINYALVVGAVMLSNPNAPAHKALGQRSDQLIVAGGLGLGLATSLTLEAEPWLTITLLITVLGLHRALLVGQFQSSARTDPLTGLANAVFWHEIAAKELERAHDNESSLVVLYLDLDHFKAINDSHGHQAGDDVLKAIAATLEQEVRAEDLVGRLGGEEFAILLPNTDAGDTVYPAERIRRRIASLVTTVTTPHGSLDIDGLTCSIGTATYPTAGRSLDVLLMAADNATYAAKNAGRNRVVAAPTNPATS</sequence>
<dbReference type="SUPFAM" id="SSF55073">
    <property type="entry name" value="Nucleotide cyclase"/>
    <property type="match status" value="1"/>
</dbReference>
<dbReference type="InterPro" id="IPR000160">
    <property type="entry name" value="GGDEF_dom"/>
</dbReference>
<dbReference type="NCBIfam" id="TIGR00254">
    <property type="entry name" value="GGDEF"/>
    <property type="match status" value="1"/>
</dbReference>
<comment type="caution">
    <text evidence="3">The sequence shown here is derived from an EMBL/GenBank/DDBJ whole genome shotgun (WGS) entry which is preliminary data.</text>
</comment>
<feature type="transmembrane region" description="Helical" evidence="1">
    <location>
        <begin position="155"/>
        <end position="180"/>
    </location>
</feature>
<proteinExistence type="predicted"/>
<gene>
    <name evidence="3" type="ORF">J2S48_001862</name>
</gene>
<dbReference type="PANTHER" id="PTHR45138:SF9">
    <property type="entry name" value="DIGUANYLATE CYCLASE DGCM-RELATED"/>
    <property type="match status" value="1"/>
</dbReference>
<evidence type="ECO:0000256" key="1">
    <source>
        <dbReference type="SAM" id="Phobius"/>
    </source>
</evidence>
<dbReference type="Gene3D" id="3.30.70.270">
    <property type="match status" value="1"/>
</dbReference>
<feature type="transmembrane region" description="Helical" evidence="1">
    <location>
        <begin position="12"/>
        <end position="34"/>
    </location>
</feature>
<dbReference type="InterPro" id="IPR043128">
    <property type="entry name" value="Rev_trsase/Diguanyl_cyclase"/>
</dbReference>
<keyword evidence="1" id="KW-0812">Transmembrane</keyword>
<dbReference type="EMBL" id="JAVDYE010000001">
    <property type="protein sequence ID" value="MDR7382347.1"/>
    <property type="molecule type" value="Genomic_DNA"/>
</dbReference>
<keyword evidence="4" id="KW-1185">Reference proteome</keyword>
<dbReference type="CDD" id="cd01949">
    <property type="entry name" value="GGDEF"/>
    <property type="match status" value="1"/>
</dbReference>
<evidence type="ECO:0000313" key="4">
    <source>
        <dbReference type="Proteomes" id="UP001183585"/>
    </source>
</evidence>
<evidence type="ECO:0000313" key="3">
    <source>
        <dbReference type="EMBL" id="MDR7382347.1"/>
    </source>
</evidence>
<reference evidence="3 4" key="1">
    <citation type="submission" date="2023-07" db="EMBL/GenBank/DDBJ databases">
        <title>Sequencing the genomes of 1000 actinobacteria strains.</title>
        <authorList>
            <person name="Klenk H.-P."/>
        </authorList>
    </citation>
    <scope>NUCLEOTIDE SEQUENCE [LARGE SCALE GENOMIC DNA]</scope>
    <source>
        <strain evidence="3 4">DSM 45554</strain>
    </source>
</reference>
<dbReference type="InterPro" id="IPR050469">
    <property type="entry name" value="Diguanylate_Cyclase"/>
</dbReference>
<dbReference type="InterPro" id="IPR029787">
    <property type="entry name" value="Nucleotide_cyclase"/>
</dbReference>
<feature type="transmembrane region" description="Helical" evidence="1">
    <location>
        <begin position="122"/>
        <end position="143"/>
    </location>
</feature>
<dbReference type="SMART" id="SM00267">
    <property type="entry name" value="GGDEF"/>
    <property type="match status" value="1"/>
</dbReference>
<accession>A0ABU2CLX0</accession>
<dbReference type="Pfam" id="PF00990">
    <property type="entry name" value="GGDEF"/>
    <property type="match status" value="1"/>
</dbReference>
<keyword evidence="1" id="KW-1133">Transmembrane helix</keyword>
<evidence type="ECO:0000259" key="2">
    <source>
        <dbReference type="PROSITE" id="PS50887"/>
    </source>
</evidence>
<dbReference type="PROSITE" id="PS50887">
    <property type="entry name" value="GGDEF"/>
    <property type="match status" value="1"/>
</dbReference>
<protein>
    <submittedName>
        <fullName evidence="3">Diguanylate cyclase (GGDEF)-like protein</fullName>
    </submittedName>
</protein>
<keyword evidence="1" id="KW-0472">Membrane</keyword>
<feature type="transmembrane region" description="Helical" evidence="1">
    <location>
        <begin position="84"/>
        <end position="110"/>
    </location>
</feature>
<dbReference type="RefSeq" id="WP_274993375.1">
    <property type="nucleotide sequence ID" value="NZ_JAJQQP010000004.1"/>
</dbReference>
<dbReference type="Proteomes" id="UP001183585">
    <property type="component" value="Unassembled WGS sequence"/>
</dbReference>